<dbReference type="HOGENOM" id="CLU_005821_0_0_10"/>
<dbReference type="OrthoDB" id="9761875at2"/>
<feature type="domain" description="Glycosyl hydrolase family 13 catalytic" evidence="3">
    <location>
        <begin position="400"/>
        <end position="759"/>
    </location>
</feature>
<dbReference type="GO" id="GO:0005975">
    <property type="term" value="P:carbohydrate metabolic process"/>
    <property type="evidence" value="ECO:0007669"/>
    <property type="project" value="InterPro"/>
</dbReference>
<name>I6Z4E2_MELRP</name>
<dbReference type="RefSeq" id="WP_014855436.1">
    <property type="nucleotide sequence ID" value="NC_018178.1"/>
</dbReference>
<accession>I6Z4E2</accession>
<dbReference type="SUPFAM" id="SSF51445">
    <property type="entry name" value="(Trans)glycosidases"/>
    <property type="match status" value="1"/>
</dbReference>
<reference evidence="4 5" key="1">
    <citation type="journal article" date="2013" name="PLoS ONE">
        <title>Genomic analysis of Melioribacter roseus, facultatively anaerobic organotrophic bacterium representing a novel deep lineage within Bacteriodetes/Chlorobi group.</title>
        <authorList>
            <person name="Kadnikov V.V."/>
            <person name="Mardanov A.V."/>
            <person name="Podosokorskaya O.A."/>
            <person name="Gavrilov S.N."/>
            <person name="Kublanov I.V."/>
            <person name="Beletsky A.V."/>
            <person name="Bonch-Osmolovskaya E.A."/>
            <person name="Ravin N.V."/>
        </authorList>
    </citation>
    <scope>NUCLEOTIDE SEQUENCE [LARGE SCALE GENOMIC DNA]</scope>
    <source>
        <strain evidence="5">JCM 17771 / P3M-2</strain>
    </source>
</reference>
<dbReference type="InterPro" id="IPR014756">
    <property type="entry name" value="Ig_E-set"/>
</dbReference>
<protein>
    <submittedName>
        <fullName evidence="4">Alpha amylase catalytic region</fullName>
    </submittedName>
</protein>
<evidence type="ECO:0000259" key="3">
    <source>
        <dbReference type="SMART" id="SM00642"/>
    </source>
</evidence>
<dbReference type="Pfam" id="PF00128">
    <property type="entry name" value="Alpha-amylase"/>
    <property type="match status" value="2"/>
</dbReference>
<dbReference type="EMBL" id="CP003557">
    <property type="protein sequence ID" value="AFN74000.1"/>
    <property type="molecule type" value="Genomic_DNA"/>
</dbReference>
<dbReference type="NCBIfam" id="TIGR04183">
    <property type="entry name" value="Por_Secre_tail"/>
    <property type="match status" value="1"/>
</dbReference>
<dbReference type="InterPro" id="IPR013783">
    <property type="entry name" value="Ig-like_fold"/>
</dbReference>
<feature type="signal peptide" evidence="2">
    <location>
        <begin position="1"/>
        <end position="18"/>
    </location>
</feature>
<dbReference type="PANTHER" id="PTHR43002">
    <property type="entry name" value="GLYCOGEN DEBRANCHING ENZYME"/>
    <property type="match status" value="1"/>
</dbReference>
<dbReference type="CDD" id="cd11350">
    <property type="entry name" value="AmyAc_4"/>
    <property type="match status" value="1"/>
</dbReference>
<dbReference type="InterPro" id="IPR017853">
    <property type="entry name" value="GH"/>
</dbReference>
<dbReference type="SUPFAM" id="SSF81296">
    <property type="entry name" value="E set domains"/>
    <property type="match status" value="1"/>
</dbReference>
<dbReference type="InterPro" id="IPR006047">
    <property type="entry name" value="GH13_cat_dom"/>
</dbReference>
<dbReference type="eggNOG" id="COG0296">
    <property type="taxonomic scope" value="Bacteria"/>
</dbReference>
<dbReference type="PATRIC" id="fig|1191523.3.peg.795"/>
<evidence type="ECO:0000256" key="2">
    <source>
        <dbReference type="SAM" id="SignalP"/>
    </source>
</evidence>
<proteinExistence type="inferred from homology"/>
<dbReference type="Gene3D" id="3.20.20.80">
    <property type="entry name" value="Glycosidases"/>
    <property type="match status" value="1"/>
</dbReference>
<dbReference type="SMART" id="SM00642">
    <property type="entry name" value="Aamy"/>
    <property type="match status" value="1"/>
</dbReference>
<dbReference type="Proteomes" id="UP000009011">
    <property type="component" value="Chromosome"/>
</dbReference>
<dbReference type="STRING" id="1191523.MROS_0758"/>
<comment type="similarity">
    <text evidence="1">Belongs to the glycosyl hydrolase 13 family.</text>
</comment>
<dbReference type="Gene3D" id="2.60.40.10">
    <property type="entry name" value="Immunoglobulins"/>
    <property type="match status" value="1"/>
</dbReference>
<gene>
    <name evidence="4" type="ordered locus">MROS_0758</name>
</gene>
<evidence type="ECO:0000256" key="1">
    <source>
        <dbReference type="ARBA" id="ARBA00008061"/>
    </source>
</evidence>
<keyword evidence="5" id="KW-1185">Reference proteome</keyword>
<dbReference type="InterPro" id="IPR026444">
    <property type="entry name" value="Secre_tail"/>
</dbReference>
<dbReference type="AlphaFoldDB" id="I6Z4E2"/>
<organism evidence="4 5">
    <name type="scientific">Melioribacter roseus (strain DSM 23840 / JCM 17771 / VKM B-2668 / P3M-2)</name>
    <dbReference type="NCBI Taxonomy" id="1191523"/>
    <lineage>
        <taxon>Bacteria</taxon>
        <taxon>Pseudomonadati</taxon>
        <taxon>Ignavibacteriota</taxon>
        <taxon>Ignavibacteria</taxon>
        <taxon>Ignavibacteriales</taxon>
        <taxon>Melioribacteraceae</taxon>
        <taxon>Melioribacter</taxon>
    </lineage>
</organism>
<sequence>MKLRIIVLLSFFMSNLSAQTQFTTVPQYPSQTDSIVITFDVTNATHSNKIAGYNGDVYAHTGVSLRYSDGSILIWQNVIGAWGNNSTQPRLVRIADNTYRITINNPRKFYNVNDPSVDIVQLCFVLRSSDGTKQTEDVFVPLYEPGITVVINSPDVRALYGDPLRSPYFTENYNPVLIRAKSAAIGAKAAMMKLLINSETVSVVYTDTLSYLFTPDKSSETNYIEIIAEDTTGISDTAEFVIVAVPQQVDEPLPGNFEHGINYNGNEVYLVLFAPYKKFVYLIGDFNDWKVNSEYLLKRYEAREDSVLYWIKLDNLQPGTEYAFQYLIDGKIRIPDPYSEKILDPWNDSYITSSVYPDLISYPYGKTENIVSVLSATRKEYVWKTTDFEKPPKENLVIYEMLVRDFVETHDFAALIDTIGYFKKLGVNAIELMPVMEFEGNSSWGYNPMMHFAVDKYYGPADKLKEFVDSCHSSGIAVILDIVLNHAYGLNPLVRMYWDTTQGRPASNNPWFNQTSPNQVFSWGYDFNHESNNTKYYVDRVTSYWLKEFKADGFRFDFSKGFTNTPGDGGSYDPSRIKILKRMADKLWETDPEAYVILEHFAPDTEEKELASYGMMLWGNLNYNYSEAAMGWNEEGKSDFGRISYKSRGFTTPALVGYMESHDEERLMYKNLTWGNSNGDYDVKELSTALDRIKLAAVFFITVPGPKMLWQFEELGYDYSIDYNGRLGEKPIRWDYYTLPEHSDRQKLFEFFSELINLKKTYGAFSTDNFVLNVSDPIKEITLVDSSMNVKIIGNFGVASGSAYPQFPNNGYWYEYFTGDSIKVDNGTTFIKLKAGEYKLYTSVRISTRKDSSSENGNNEIKENFYVYQNHPNPFSSVTLLEWELPQKSSVVIKLFNPLGEEISDLVNEIQEAGNHKYYLKANKFNLSSGIYFVNYNLNGFIKTQKIVLIK</sequence>
<evidence type="ECO:0000313" key="5">
    <source>
        <dbReference type="Proteomes" id="UP000009011"/>
    </source>
</evidence>
<evidence type="ECO:0000313" key="4">
    <source>
        <dbReference type="EMBL" id="AFN74000.1"/>
    </source>
</evidence>
<dbReference type="KEGG" id="mro:MROS_0758"/>
<feature type="chain" id="PRO_5003706883" evidence="2">
    <location>
        <begin position="19"/>
        <end position="951"/>
    </location>
</feature>
<keyword evidence="2" id="KW-0732">Signal</keyword>